<dbReference type="GeneID" id="108569460"/>
<keyword evidence="3 6" id="KW-1133">Transmembrane helix</keyword>
<feature type="transmembrane region" description="Helical" evidence="6">
    <location>
        <begin position="453"/>
        <end position="475"/>
    </location>
</feature>
<keyword evidence="5" id="KW-0325">Glycoprotein</keyword>
<evidence type="ECO:0000256" key="4">
    <source>
        <dbReference type="ARBA" id="ARBA00023136"/>
    </source>
</evidence>
<dbReference type="RefSeq" id="XP_017786510.1">
    <property type="nucleotide sequence ID" value="XM_017931021.1"/>
</dbReference>
<organism evidence="9 10">
    <name type="scientific">Nicrophorus vespilloides</name>
    <name type="common">Boreal carrion beetle</name>
    <dbReference type="NCBI Taxonomy" id="110193"/>
    <lineage>
        <taxon>Eukaryota</taxon>
        <taxon>Metazoa</taxon>
        <taxon>Ecdysozoa</taxon>
        <taxon>Arthropoda</taxon>
        <taxon>Hexapoda</taxon>
        <taxon>Insecta</taxon>
        <taxon>Pterygota</taxon>
        <taxon>Neoptera</taxon>
        <taxon>Endopterygota</taxon>
        <taxon>Coleoptera</taxon>
        <taxon>Polyphaga</taxon>
        <taxon>Staphyliniformia</taxon>
        <taxon>Silphidae</taxon>
        <taxon>Nicrophorinae</taxon>
        <taxon>Nicrophorus</taxon>
    </lineage>
</organism>
<evidence type="ECO:0000313" key="10">
    <source>
        <dbReference type="RefSeq" id="XP_017786510.1"/>
    </source>
</evidence>
<dbReference type="Pfam" id="PF00003">
    <property type="entry name" value="7tm_3"/>
    <property type="match status" value="1"/>
</dbReference>
<dbReference type="PANTHER" id="PTHR24060">
    <property type="entry name" value="METABOTROPIC GLUTAMATE RECEPTOR"/>
    <property type="match status" value="1"/>
</dbReference>
<feature type="transmembrane region" description="Helical" evidence="6">
    <location>
        <begin position="559"/>
        <end position="582"/>
    </location>
</feature>
<keyword evidence="2 6" id="KW-0812">Transmembrane</keyword>
<dbReference type="InterPro" id="IPR050726">
    <property type="entry name" value="mGluR"/>
</dbReference>
<comment type="subcellular location">
    <subcellularLocation>
        <location evidence="1">Membrane</location>
        <topology evidence="1">Multi-pass membrane protein</topology>
    </subcellularLocation>
</comment>
<evidence type="ECO:0000256" key="6">
    <source>
        <dbReference type="SAM" id="Phobius"/>
    </source>
</evidence>
<feature type="transmembrane region" description="Helical" evidence="6">
    <location>
        <begin position="417"/>
        <end position="441"/>
    </location>
</feature>
<gene>
    <name evidence="10" type="primary">LOC108569460</name>
</gene>
<dbReference type="Proteomes" id="UP000695000">
    <property type="component" value="Unplaced"/>
</dbReference>
<evidence type="ECO:0000256" key="1">
    <source>
        <dbReference type="ARBA" id="ARBA00004141"/>
    </source>
</evidence>
<feature type="transmembrane region" description="Helical" evidence="6">
    <location>
        <begin position="594"/>
        <end position="614"/>
    </location>
</feature>
<feature type="transmembrane region" description="Helical" evidence="6">
    <location>
        <begin position="626"/>
        <end position="646"/>
    </location>
</feature>
<proteinExistence type="predicted"/>
<name>A0ABM1NI60_NICVS</name>
<feature type="transmembrane region" description="Helical" evidence="6">
    <location>
        <begin position="518"/>
        <end position="539"/>
    </location>
</feature>
<evidence type="ECO:0000256" key="2">
    <source>
        <dbReference type="ARBA" id="ARBA00022692"/>
    </source>
</evidence>
<sequence length="750" mass="85731">MRLIFFVFIHCAASTLIYKSDGDLNIGFLIESRMNSALQRTLINSAIWTADRLNNIKQNEELEIGLAVYSVKGQEDYFSSIYEMYHDHRNRYLLGFMSTDGLPDKVDKFSRLLNVETKTFPKFTSSLIKAAVKLLEALNWVENIQVVTPDQFILREFYRITRKQWMCVKDFIIYDKRLYNLDTKNPLVVFGDAHLFGPLLRHLTFHNDSQVILVPLDGSEVEDPPDGSYIIQPLYSEPSETFYKPQKVLPTPLLFEVANPVLTYAHEVFDFIQQSCNETVYKLNCVRNKMERQLYEVILQPERILKELKIEPLLNEFVYNIYRVENISSAKLDANISEVAHLKQTAFQNYVKTFTYNPIDGNLSSHDGFPIENSTKAGCTKEFERCVLECENFKSFDLNKFFGYPSFNGLTLRPEPWVYAFIALSALGVLFCLSIFCFITVKLCQKQVLEGNPFLTMFLLACTSFMFCGVIPFAIEGDKFSRYSIYLGRALCVTLPYSMTFSLLLARTILLATVSKEVGFMSHVAGSVQSFLTLFIFAVQCALSLQLRIDCEDVFRGNLLLYLLSYNVILLILLIFTTPLVLKSQRNYKEGKYITIAIMLIAVCWSFWLPGYAVFDDHWKDPMLCLGLVTTAGILLGVIFIPRTYLMTVSAARERFTSALPSLATATSAMDIYRASTQKYLQSLFQPVYDCVNVAAISAANSLRSVAAPLQPPSTDFYSNRHMAQHVEEEEDDFQVINRETPTPDKVTRF</sequence>
<feature type="chain" id="PRO_5046100346" evidence="7">
    <location>
        <begin position="23"/>
        <end position="750"/>
    </location>
</feature>
<evidence type="ECO:0000313" key="9">
    <source>
        <dbReference type="Proteomes" id="UP000695000"/>
    </source>
</evidence>
<feature type="domain" description="G-protein coupled receptors family 3 profile" evidence="8">
    <location>
        <begin position="549"/>
        <end position="647"/>
    </location>
</feature>
<evidence type="ECO:0000259" key="8">
    <source>
        <dbReference type="PROSITE" id="PS50259"/>
    </source>
</evidence>
<feature type="transmembrane region" description="Helical" evidence="6">
    <location>
        <begin position="487"/>
        <end position="506"/>
    </location>
</feature>
<accession>A0ABM1NI60</accession>
<evidence type="ECO:0000256" key="3">
    <source>
        <dbReference type="ARBA" id="ARBA00022989"/>
    </source>
</evidence>
<keyword evidence="7" id="KW-0732">Signal</keyword>
<dbReference type="InterPro" id="IPR017978">
    <property type="entry name" value="GPCR_3_C"/>
</dbReference>
<keyword evidence="4 6" id="KW-0472">Membrane</keyword>
<dbReference type="PROSITE" id="PS50259">
    <property type="entry name" value="G_PROTEIN_RECEP_F3_4"/>
    <property type="match status" value="1"/>
</dbReference>
<reference evidence="10" key="1">
    <citation type="submission" date="2025-08" db="UniProtKB">
        <authorList>
            <consortium name="RefSeq"/>
        </authorList>
    </citation>
    <scope>IDENTIFICATION</scope>
    <source>
        <tissue evidence="10">Whole Larva</tissue>
    </source>
</reference>
<evidence type="ECO:0000256" key="7">
    <source>
        <dbReference type="SAM" id="SignalP"/>
    </source>
</evidence>
<keyword evidence="9" id="KW-1185">Reference proteome</keyword>
<feature type="signal peptide" evidence="7">
    <location>
        <begin position="1"/>
        <end position="22"/>
    </location>
</feature>
<evidence type="ECO:0000256" key="5">
    <source>
        <dbReference type="ARBA" id="ARBA00023180"/>
    </source>
</evidence>
<protein>
    <submittedName>
        <fullName evidence="10">Protein bride of sevenless isoform X1</fullName>
    </submittedName>
</protein>